<evidence type="ECO:0000259" key="4">
    <source>
        <dbReference type="PROSITE" id="PS50949"/>
    </source>
</evidence>
<dbReference type="SUPFAM" id="SSF46785">
    <property type="entry name" value="Winged helix' DNA-binding domain"/>
    <property type="match status" value="1"/>
</dbReference>
<organism evidence="5 6">
    <name type="scientific">Cryobacterium glucosi</name>
    <dbReference type="NCBI Taxonomy" id="1259175"/>
    <lineage>
        <taxon>Bacteria</taxon>
        <taxon>Bacillati</taxon>
        <taxon>Actinomycetota</taxon>
        <taxon>Actinomycetes</taxon>
        <taxon>Micrococcales</taxon>
        <taxon>Microbacteriaceae</taxon>
        <taxon>Cryobacterium</taxon>
    </lineage>
</organism>
<dbReference type="InterPro" id="IPR036390">
    <property type="entry name" value="WH_DNA-bd_sf"/>
</dbReference>
<dbReference type="SMART" id="SM00345">
    <property type="entry name" value="HTH_GNTR"/>
    <property type="match status" value="1"/>
</dbReference>
<keyword evidence="3" id="KW-0804">Transcription</keyword>
<protein>
    <submittedName>
        <fullName evidence="5">FadR family transcriptional regulator</fullName>
    </submittedName>
</protein>
<dbReference type="PANTHER" id="PTHR43537:SF44">
    <property type="entry name" value="GNTR FAMILY REGULATORY PROTEIN"/>
    <property type="match status" value="1"/>
</dbReference>
<accession>A0ABY2ILS8</accession>
<gene>
    <name evidence="5" type="ORF">E3O46_16110</name>
</gene>
<dbReference type="CDD" id="cd07377">
    <property type="entry name" value="WHTH_GntR"/>
    <property type="match status" value="1"/>
</dbReference>
<dbReference type="PANTHER" id="PTHR43537">
    <property type="entry name" value="TRANSCRIPTIONAL REGULATOR, GNTR FAMILY"/>
    <property type="match status" value="1"/>
</dbReference>
<dbReference type="InterPro" id="IPR008920">
    <property type="entry name" value="TF_FadR/GntR_C"/>
</dbReference>
<dbReference type="InterPro" id="IPR036388">
    <property type="entry name" value="WH-like_DNA-bd_sf"/>
</dbReference>
<dbReference type="Proteomes" id="UP000297604">
    <property type="component" value="Unassembled WGS sequence"/>
</dbReference>
<dbReference type="Pfam" id="PF07729">
    <property type="entry name" value="FCD"/>
    <property type="match status" value="1"/>
</dbReference>
<evidence type="ECO:0000313" key="5">
    <source>
        <dbReference type="EMBL" id="TFC17614.1"/>
    </source>
</evidence>
<comment type="caution">
    <text evidence="5">The sequence shown here is derived from an EMBL/GenBank/DDBJ whole genome shotgun (WGS) entry which is preliminary data.</text>
</comment>
<dbReference type="PROSITE" id="PS50949">
    <property type="entry name" value="HTH_GNTR"/>
    <property type="match status" value="1"/>
</dbReference>
<proteinExistence type="predicted"/>
<dbReference type="RefSeq" id="WP_134449244.1">
    <property type="nucleotide sequence ID" value="NZ_SOFS01000040.1"/>
</dbReference>
<reference evidence="5 6" key="1">
    <citation type="submission" date="2019-03" db="EMBL/GenBank/DDBJ databases">
        <title>Genomics of glacier-inhabiting Cryobacterium strains.</title>
        <authorList>
            <person name="Liu Q."/>
            <person name="Xin Y.-H."/>
        </authorList>
    </citation>
    <scope>NUCLEOTIDE SEQUENCE [LARGE SCALE GENOMIC DNA]</scope>
    <source>
        <strain evidence="5 6">MDB1-5</strain>
    </source>
</reference>
<dbReference type="EMBL" id="SOFS01000040">
    <property type="protein sequence ID" value="TFC17614.1"/>
    <property type="molecule type" value="Genomic_DNA"/>
</dbReference>
<evidence type="ECO:0000313" key="6">
    <source>
        <dbReference type="Proteomes" id="UP000297604"/>
    </source>
</evidence>
<dbReference type="InterPro" id="IPR000524">
    <property type="entry name" value="Tscrpt_reg_HTH_GntR"/>
</dbReference>
<dbReference type="InterPro" id="IPR011711">
    <property type="entry name" value="GntR_C"/>
</dbReference>
<name>A0ABY2ILS8_9MICO</name>
<dbReference type="SMART" id="SM00895">
    <property type="entry name" value="FCD"/>
    <property type="match status" value="1"/>
</dbReference>
<dbReference type="SUPFAM" id="SSF48008">
    <property type="entry name" value="GntR ligand-binding domain-like"/>
    <property type="match status" value="1"/>
</dbReference>
<keyword evidence="6" id="KW-1185">Reference proteome</keyword>
<dbReference type="Gene3D" id="1.20.120.530">
    <property type="entry name" value="GntR ligand-binding domain-like"/>
    <property type="match status" value="1"/>
</dbReference>
<keyword evidence="1" id="KW-0805">Transcription regulation</keyword>
<dbReference type="Pfam" id="PF00392">
    <property type="entry name" value="GntR"/>
    <property type="match status" value="1"/>
</dbReference>
<evidence type="ECO:0000256" key="2">
    <source>
        <dbReference type="ARBA" id="ARBA00023125"/>
    </source>
</evidence>
<sequence>MQSGTVTDSLRVGGLHARVVNAVGQSIVDARYAPGDILNLDELSETFAVSRSVLREAMRVLQSLGMIEPRQRVGTQVLARTSWELMNPQIIVWRGRGPEYFTQMREMLEMRLGIEPVAARLSAHAMTDEQLAGVKAAANAMVIADRDGDGRGFLEADIDFHTLILRGSGNAVMGHFASTVAALLRTREEEKRFTITSYTPPSAHRHHELAHALAVRDGEAAYRWSFATIEATLAEFMAESPRQA</sequence>
<feature type="domain" description="HTH gntR-type" evidence="4">
    <location>
        <begin position="13"/>
        <end position="80"/>
    </location>
</feature>
<dbReference type="Gene3D" id="1.10.10.10">
    <property type="entry name" value="Winged helix-like DNA-binding domain superfamily/Winged helix DNA-binding domain"/>
    <property type="match status" value="1"/>
</dbReference>
<evidence type="ECO:0000256" key="3">
    <source>
        <dbReference type="ARBA" id="ARBA00023163"/>
    </source>
</evidence>
<evidence type="ECO:0000256" key="1">
    <source>
        <dbReference type="ARBA" id="ARBA00023015"/>
    </source>
</evidence>
<keyword evidence="2" id="KW-0238">DNA-binding</keyword>